<evidence type="ECO:0000313" key="2">
    <source>
        <dbReference type="Proteomes" id="UP000232196"/>
    </source>
</evidence>
<dbReference type="OrthoDB" id="345546at2"/>
<organism evidence="1 2">
    <name type="scientific">Leptospira hartskeerlii</name>
    <dbReference type="NCBI Taxonomy" id="2023177"/>
    <lineage>
        <taxon>Bacteria</taxon>
        <taxon>Pseudomonadati</taxon>
        <taxon>Spirochaetota</taxon>
        <taxon>Spirochaetia</taxon>
        <taxon>Leptospirales</taxon>
        <taxon>Leptospiraceae</taxon>
        <taxon>Leptospira</taxon>
    </lineage>
</organism>
<dbReference type="AlphaFoldDB" id="A0A2M9XEZ6"/>
<dbReference type="Proteomes" id="UP000232196">
    <property type="component" value="Unassembled WGS sequence"/>
</dbReference>
<accession>A0A2M9XEZ6</accession>
<sequence>MQTDFGNFLKNDQRRRRGASFSKKMLMEISSSFEPLDEPKKGEFFRKNSPIPFSLFLQKSLIISKKWLK</sequence>
<comment type="caution">
    <text evidence="1">The sequence shown here is derived from an EMBL/GenBank/DDBJ whole genome shotgun (WGS) entry which is preliminary data.</text>
</comment>
<dbReference type="EMBL" id="NPDN01000003">
    <property type="protein sequence ID" value="PJZ26256.1"/>
    <property type="molecule type" value="Genomic_DNA"/>
</dbReference>
<name>A0A2M9XEZ6_9LEPT</name>
<keyword evidence="2" id="KW-1185">Reference proteome</keyword>
<gene>
    <name evidence="1" type="ORF">CH357_07075</name>
</gene>
<evidence type="ECO:0000313" key="1">
    <source>
        <dbReference type="EMBL" id="PJZ26256.1"/>
    </source>
</evidence>
<proteinExistence type="predicted"/>
<protein>
    <submittedName>
        <fullName evidence="1">Uncharacterized protein</fullName>
    </submittedName>
</protein>
<reference evidence="1 2" key="1">
    <citation type="submission" date="2017-07" db="EMBL/GenBank/DDBJ databases">
        <title>Leptospira spp. isolated from tropical soils.</title>
        <authorList>
            <person name="Thibeaux R."/>
            <person name="Iraola G."/>
            <person name="Ferres I."/>
            <person name="Bierque E."/>
            <person name="Girault D."/>
            <person name="Soupe-Gilbert M.-E."/>
            <person name="Picardeau M."/>
            <person name="Goarant C."/>
        </authorList>
    </citation>
    <scope>NUCLEOTIDE SEQUENCE [LARGE SCALE GENOMIC DNA]</scope>
    <source>
        <strain evidence="1 2">MCA1-C-A1</strain>
    </source>
</reference>